<evidence type="ECO:0000256" key="1">
    <source>
        <dbReference type="SAM" id="MobiDB-lite"/>
    </source>
</evidence>
<feature type="region of interest" description="Disordered" evidence="1">
    <location>
        <begin position="21"/>
        <end position="48"/>
    </location>
</feature>
<organism evidence="2 3">
    <name type="scientific">Streptomyces cyaneogriseus subsp. noncyanogenus</name>
    <dbReference type="NCBI Taxonomy" id="477245"/>
    <lineage>
        <taxon>Bacteria</taxon>
        <taxon>Bacillati</taxon>
        <taxon>Actinomycetota</taxon>
        <taxon>Actinomycetes</taxon>
        <taxon>Kitasatosporales</taxon>
        <taxon>Streptomycetaceae</taxon>
        <taxon>Streptomyces</taxon>
    </lineage>
</organism>
<dbReference type="AlphaFoldDB" id="A0A0C5FKI0"/>
<reference evidence="2 3" key="1">
    <citation type="submission" date="2015-02" db="EMBL/GenBank/DDBJ databases">
        <title>Genome sequence of thermotolerant Streptomyces cyaneogriseus subsp. Noncyanogenus NMWT1, the producer of nematocidal antibiotics nemadectin.</title>
        <authorList>
            <person name="Wang H."/>
            <person name="Li C."/>
            <person name="Xiang W."/>
            <person name="Wang X."/>
        </authorList>
    </citation>
    <scope>NUCLEOTIDE SEQUENCE [LARGE SCALE GENOMIC DNA]</scope>
    <source>
        <strain evidence="2 3">NMWT 1</strain>
    </source>
</reference>
<dbReference type="HOGENOM" id="CLU_2289995_0_0_11"/>
<proteinExistence type="predicted"/>
<evidence type="ECO:0000313" key="2">
    <source>
        <dbReference type="EMBL" id="AJP00242.1"/>
    </source>
</evidence>
<dbReference type="KEGG" id="scw:TU94_00405"/>
<dbReference type="Proteomes" id="UP000032234">
    <property type="component" value="Chromosome"/>
</dbReference>
<sequence length="101" mass="10565">MCTTQGCCSRPATTIRSRLVRETPVTRAGADAVAEAGPEEAAPIGDHDQLRPVACVELGHRAGEVAAHGQGAEDLQAVLAGVGQVVGLDLVGDRRRSRRLR</sequence>
<evidence type="ECO:0000313" key="3">
    <source>
        <dbReference type="Proteomes" id="UP000032234"/>
    </source>
</evidence>
<gene>
    <name evidence="2" type="ORF">TU94_00405</name>
</gene>
<feature type="compositionally biased region" description="Low complexity" evidence="1">
    <location>
        <begin position="28"/>
        <end position="44"/>
    </location>
</feature>
<keyword evidence="3" id="KW-1185">Reference proteome</keyword>
<name>A0A0C5FKI0_9ACTN</name>
<protein>
    <submittedName>
        <fullName evidence="2">Uncharacterized protein</fullName>
    </submittedName>
</protein>
<dbReference type="EMBL" id="CP010849">
    <property type="protein sequence ID" value="AJP00242.1"/>
    <property type="molecule type" value="Genomic_DNA"/>
</dbReference>
<accession>A0A0C5FKI0</accession>